<dbReference type="PANTHER" id="PTHR43162:SF1">
    <property type="entry name" value="PRESTALK A DIFFERENTIATION PROTEIN A"/>
    <property type="match status" value="1"/>
</dbReference>
<name>A0ABY9UZF2_9ACTN</name>
<reference evidence="2 3" key="1">
    <citation type="submission" date="2023-02" db="EMBL/GenBank/DDBJ databases">
        <title>Streptomyces sp. SCA4-21 with antifungal activity against Fusarium oxysporum f. sp. cubense, Streptomyces sp. SCA2-17 with antifungal activity against Fusarium oxysporum f. sp. cubense.</title>
        <authorList>
            <person name="Qi D."/>
        </authorList>
    </citation>
    <scope>NUCLEOTIDE SEQUENCE [LARGE SCALE GENOMIC DNA]</scope>
    <source>
        <strain evidence="2 3">SCA4-21</strain>
    </source>
</reference>
<proteinExistence type="predicted"/>
<keyword evidence="3" id="KW-1185">Reference proteome</keyword>
<evidence type="ECO:0000259" key="1">
    <source>
        <dbReference type="Pfam" id="PF13460"/>
    </source>
</evidence>
<dbReference type="Gene3D" id="3.40.50.720">
    <property type="entry name" value="NAD(P)-binding Rossmann-like Domain"/>
    <property type="match status" value="1"/>
</dbReference>
<dbReference type="InterPro" id="IPR016040">
    <property type="entry name" value="NAD(P)-bd_dom"/>
</dbReference>
<protein>
    <submittedName>
        <fullName evidence="2">NAD(P)H-binding protein</fullName>
    </submittedName>
</protein>
<evidence type="ECO:0000313" key="2">
    <source>
        <dbReference type="EMBL" id="WNE97357.1"/>
    </source>
</evidence>
<accession>A0ABY9UZF2</accession>
<feature type="domain" description="NAD(P)-binding" evidence="1">
    <location>
        <begin position="8"/>
        <end position="162"/>
    </location>
</feature>
<dbReference type="RefSeq" id="WP_311036366.1">
    <property type="nucleotide sequence ID" value="NZ_CP117522.1"/>
</dbReference>
<organism evidence="2 3">
    <name type="scientific">Streptomyces luomodiensis</name>
    <dbReference type="NCBI Taxonomy" id="3026192"/>
    <lineage>
        <taxon>Bacteria</taxon>
        <taxon>Bacillati</taxon>
        <taxon>Actinomycetota</taxon>
        <taxon>Actinomycetes</taxon>
        <taxon>Kitasatosporales</taxon>
        <taxon>Streptomycetaceae</taxon>
        <taxon>Streptomyces</taxon>
    </lineage>
</organism>
<dbReference type="SUPFAM" id="SSF51735">
    <property type="entry name" value="NAD(P)-binding Rossmann-fold domains"/>
    <property type="match status" value="1"/>
</dbReference>
<sequence>MIVITAPTGRIGHQVLESLTGGTEAIRVIARAPDRLSAQIRDRVEVVQGSHNDPAVLTKAFTGADAVLWLVPPNPSADDPMEHYLGFTRPACEAATAQGVQRIVGVSSLGADYGEDAGLLTPAFAMDDLIERTGVAYRSLRMPFFMENLLAQAETIKNQGTFFLANAADRPLRLVATQDIATTATRLLLDDTWTGQDSVPVLSPDALTPTQMARTISEALGKPVTFQQVGMADYKADMLRYGMSDAWAQGLADMARAQNNGIYEAEAASATPSPTTFLHWCQDVLAPAVQN</sequence>
<dbReference type="Pfam" id="PF13460">
    <property type="entry name" value="NAD_binding_10"/>
    <property type="match status" value="1"/>
</dbReference>
<dbReference type="EMBL" id="CP117522">
    <property type="protein sequence ID" value="WNE97357.1"/>
    <property type="molecule type" value="Genomic_DNA"/>
</dbReference>
<dbReference type="Gene3D" id="3.90.25.10">
    <property type="entry name" value="UDP-galactose 4-epimerase, domain 1"/>
    <property type="match status" value="1"/>
</dbReference>
<dbReference type="PANTHER" id="PTHR43162">
    <property type="match status" value="1"/>
</dbReference>
<dbReference type="Proteomes" id="UP001305606">
    <property type="component" value="Chromosome"/>
</dbReference>
<gene>
    <name evidence="2" type="ORF">PS467_19485</name>
</gene>
<dbReference type="InterPro" id="IPR051604">
    <property type="entry name" value="Ergot_Alk_Oxidoreductase"/>
</dbReference>
<evidence type="ECO:0000313" key="3">
    <source>
        <dbReference type="Proteomes" id="UP001305606"/>
    </source>
</evidence>
<dbReference type="InterPro" id="IPR036291">
    <property type="entry name" value="NAD(P)-bd_dom_sf"/>
</dbReference>